<dbReference type="Gene3D" id="3.30.565.10">
    <property type="entry name" value="Histidine kinase-like ATPase, C-terminal domain"/>
    <property type="match status" value="1"/>
</dbReference>
<dbReference type="PRINTS" id="PR00344">
    <property type="entry name" value="BCTRLSENSOR"/>
</dbReference>
<evidence type="ECO:0000256" key="15">
    <source>
        <dbReference type="SAM" id="Phobius"/>
    </source>
</evidence>
<keyword evidence="14 15" id="KW-0472">Membrane</keyword>
<evidence type="ECO:0000256" key="11">
    <source>
        <dbReference type="ARBA" id="ARBA00022840"/>
    </source>
</evidence>
<keyword evidence="8 15" id="KW-0812">Transmembrane</keyword>
<dbReference type="InterPro" id="IPR003660">
    <property type="entry name" value="HAMP_dom"/>
</dbReference>
<keyword evidence="5" id="KW-1003">Cell membrane</keyword>
<dbReference type="SUPFAM" id="SSF158472">
    <property type="entry name" value="HAMP domain-like"/>
    <property type="match status" value="1"/>
</dbReference>
<keyword evidence="7" id="KW-0808">Transferase</keyword>
<protein>
    <recommendedName>
        <fullName evidence="4">Signal transduction histidine-protein kinase ArlS</fullName>
        <ecNumber evidence="3">2.7.13.3</ecNumber>
    </recommendedName>
</protein>
<dbReference type="GO" id="GO:0005886">
    <property type="term" value="C:plasma membrane"/>
    <property type="evidence" value="ECO:0007669"/>
    <property type="project" value="UniProtKB-SubCell"/>
</dbReference>
<evidence type="ECO:0000256" key="1">
    <source>
        <dbReference type="ARBA" id="ARBA00000085"/>
    </source>
</evidence>
<dbReference type="CDD" id="cd00075">
    <property type="entry name" value="HATPase"/>
    <property type="match status" value="1"/>
</dbReference>
<gene>
    <name evidence="18" type="ORF">FHS18_002413</name>
</gene>
<evidence type="ECO:0000256" key="6">
    <source>
        <dbReference type="ARBA" id="ARBA00022553"/>
    </source>
</evidence>
<comment type="caution">
    <text evidence="18">The sequence shown here is derived from an EMBL/GenBank/DDBJ whole genome shotgun (WGS) entry which is preliminary data.</text>
</comment>
<name>A0A7W5AY87_9BACL</name>
<evidence type="ECO:0000256" key="7">
    <source>
        <dbReference type="ARBA" id="ARBA00022679"/>
    </source>
</evidence>
<evidence type="ECO:0000256" key="8">
    <source>
        <dbReference type="ARBA" id="ARBA00022692"/>
    </source>
</evidence>
<dbReference type="RefSeq" id="WP_183600239.1">
    <property type="nucleotide sequence ID" value="NZ_JACHXK010000004.1"/>
</dbReference>
<dbReference type="Pfam" id="PF00512">
    <property type="entry name" value="HisKA"/>
    <property type="match status" value="1"/>
</dbReference>
<dbReference type="InterPro" id="IPR050428">
    <property type="entry name" value="TCS_sensor_his_kinase"/>
</dbReference>
<keyword evidence="19" id="KW-1185">Reference proteome</keyword>
<dbReference type="SUPFAM" id="SSF47384">
    <property type="entry name" value="Homodimeric domain of signal transducing histidine kinase"/>
    <property type="match status" value="1"/>
</dbReference>
<keyword evidence="6" id="KW-0597">Phosphoprotein</keyword>
<feature type="transmembrane region" description="Helical" evidence="15">
    <location>
        <begin position="12"/>
        <end position="31"/>
    </location>
</feature>
<evidence type="ECO:0000256" key="2">
    <source>
        <dbReference type="ARBA" id="ARBA00004651"/>
    </source>
</evidence>
<evidence type="ECO:0000256" key="14">
    <source>
        <dbReference type="ARBA" id="ARBA00023136"/>
    </source>
</evidence>
<dbReference type="InterPro" id="IPR004358">
    <property type="entry name" value="Sig_transdc_His_kin-like_C"/>
</dbReference>
<dbReference type="InterPro" id="IPR036097">
    <property type="entry name" value="HisK_dim/P_sf"/>
</dbReference>
<dbReference type="FunFam" id="1.10.287.130:FF:000001">
    <property type="entry name" value="Two-component sensor histidine kinase"/>
    <property type="match status" value="1"/>
</dbReference>
<dbReference type="InterPro" id="IPR041610">
    <property type="entry name" value="ArlS_N"/>
</dbReference>
<keyword evidence="11" id="KW-0067">ATP-binding</keyword>
<dbReference type="InterPro" id="IPR003594">
    <property type="entry name" value="HATPase_dom"/>
</dbReference>
<dbReference type="AlphaFoldDB" id="A0A7W5AY87"/>
<feature type="domain" description="HAMP" evidence="17">
    <location>
        <begin position="176"/>
        <end position="231"/>
    </location>
</feature>
<evidence type="ECO:0000256" key="12">
    <source>
        <dbReference type="ARBA" id="ARBA00022989"/>
    </source>
</evidence>
<sequence>MTLRRRFTFFTIFWLIFILILFNIFVYLFVIKITIRSEEQLLTNKVNILLEDPRIDHVTGLTATDLLRDYYNVNELIRIISPEGRVINAQGSDEELLALKPLFLTHYDTGMMFIEGKRVIYMRVPLYEGQKVIGVLELYRKLTMLDSYLKVLVIALTITSAGAILFAVIGTYWFTSRLTSPIQHMVQTMREIDRSGKLRKIELGSKEQSAELEQLARAFNQMIDKLDRTFARQRQFVADASHELKTPLTVISSYANMLSRWGRDDQNVRDEAVEAISKEAQRLQNLTKSMLMLAEAEQEDWLRLETFDLVHLADETADMLHATFQRVIRVHTPKTDVRMMADKEKIRQLLVILLDNAIKYSKEPIDIIISLTKGSVRIAVADKGIGIPENDMPHLFERFFRVDGARSRSTGGVGLGLSIAKRIIDLHEGQIDVFSKPEKGTTITVVLPHKK</sequence>
<feature type="transmembrane region" description="Helical" evidence="15">
    <location>
        <begin position="148"/>
        <end position="174"/>
    </location>
</feature>
<reference evidence="18 19" key="1">
    <citation type="submission" date="2020-08" db="EMBL/GenBank/DDBJ databases">
        <title>Genomic Encyclopedia of Type Strains, Phase III (KMG-III): the genomes of soil and plant-associated and newly described type strains.</title>
        <authorList>
            <person name="Whitman W."/>
        </authorList>
    </citation>
    <scope>NUCLEOTIDE SEQUENCE [LARGE SCALE GENOMIC DNA]</scope>
    <source>
        <strain evidence="18 19">CECT 5862</strain>
    </source>
</reference>
<evidence type="ECO:0000313" key="18">
    <source>
        <dbReference type="EMBL" id="MBB3110346.1"/>
    </source>
</evidence>
<dbReference type="InterPro" id="IPR003661">
    <property type="entry name" value="HisK_dim/P_dom"/>
</dbReference>
<evidence type="ECO:0000256" key="3">
    <source>
        <dbReference type="ARBA" id="ARBA00012438"/>
    </source>
</evidence>
<evidence type="ECO:0000256" key="10">
    <source>
        <dbReference type="ARBA" id="ARBA00022777"/>
    </source>
</evidence>
<evidence type="ECO:0000313" key="19">
    <source>
        <dbReference type="Proteomes" id="UP000570361"/>
    </source>
</evidence>
<evidence type="ECO:0000256" key="4">
    <source>
        <dbReference type="ARBA" id="ARBA00015735"/>
    </source>
</evidence>
<dbReference type="PROSITE" id="PS50109">
    <property type="entry name" value="HIS_KIN"/>
    <property type="match status" value="1"/>
</dbReference>
<keyword evidence="12 15" id="KW-1133">Transmembrane helix</keyword>
<dbReference type="GO" id="GO:0005524">
    <property type="term" value="F:ATP binding"/>
    <property type="evidence" value="ECO:0007669"/>
    <property type="project" value="UniProtKB-KW"/>
</dbReference>
<dbReference type="FunFam" id="3.30.565.10:FF:000006">
    <property type="entry name" value="Sensor histidine kinase WalK"/>
    <property type="match status" value="1"/>
</dbReference>
<keyword evidence="9" id="KW-0547">Nucleotide-binding</keyword>
<evidence type="ECO:0000259" key="17">
    <source>
        <dbReference type="PROSITE" id="PS50885"/>
    </source>
</evidence>
<evidence type="ECO:0000256" key="13">
    <source>
        <dbReference type="ARBA" id="ARBA00023012"/>
    </source>
</evidence>
<dbReference type="CDD" id="cd06225">
    <property type="entry name" value="HAMP"/>
    <property type="match status" value="1"/>
</dbReference>
<proteinExistence type="predicted"/>
<comment type="catalytic activity">
    <reaction evidence="1">
        <text>ATP + protein L-histidine = ADP + protein N-phospho-L-histidine.</text>
        <dbReference type="EC" id="2.7.13.3"/>
    </reaction>
</comment>
<feature type="domain" description="Histidine kinase" evidence="16">
    <location>
        <begin position="239"/>
        <end position="451"/>
    </location>
</feature>
<accession>A0A7W5AY87</accession>
<dbReference type="SMART" id="SM00387">
    <property type="entry name" value="HATPase_c"/>
    <property type="match status" value="1"/>
</dbReference>
<dbReference type="EC" id="2.7.13.3" evidence="3"/>
<dbReference type="EMBL" id="JACHXK010000004">
    <property type="protein sequence ID" value="MBB3110346.1"/>
    <property type="molecule type" value="Genomic_DNA"/>
</dbReference>
<dbReference type="Proteomes" id="UP000570361">
    <property type="component" value="Unassembled WGS sequence"/>
</dbReference>
<dbReference type="PANTHER" id="PTHR45436:SF5">
    <property type="entry name" value="SENSOR HISTIDINE KINASE TRCS"/>
    <property type="match status" value="1"/>
</dbReference>
<keyword evidence="13" id="KW-0902">Two-component regulatory system</keyword>
<comment type="subcellular location">
    <subcellularLocation>
        <location evidence="2">Cell membrane</location>
        <topology evidence="2">Multi-pass membrane protein</topology>
    </subcellularLocation>
</comment>
<dbReference type="PROSITE" id="PS50885">
    <property type="entry name" value="HAMP"/>
    <property type="match status" value="1"/>
</dbReference>
<evidence type="ECO:0000256" key="9">
    <source>
        <dbReference type="ARBA" id="ARBA00022741"/>
    </source>
</evidence>
<evidence type="ECO:0000256" key="5">
    <source>
        <dbReference type="ARBA" id="ARBA00022475"/>
    </source>
</evidence>
<dbReference type="PANTHER" id="PTHR45436">
    <property type="entry name" value="SENSOR HISTIDINE KINASE YKOH"/>
    <property type="match status" value="1"/>
</dbReference>
<dbReference type="Gene3D" id="1.10.287.130">
    <property type="match status" value="1"/>
</dbReference>
<dbReference type="InterPro" id="IPR036890">
    <property type="entry name" value="HATPase_C_sf"/>
</dbReference>
<dbReference type="Pfam" id="PF02518">
    <property type="entry name" value="HATPase_c"/>
    <property type="match status" value="1"/>
</dbReference>
<organism evidence="18 19">
    <name type="scientific">Paenibacillus phyllosphaerae</name>
    <dbReference type="NCBI Taxonomy" id="274593"/>
    <lineage>
        <taxon>Bacteria</taxon>
        <taxon>Bacillati</taxon>
        <taxon>Bacillota</taxon>
        <taxon>Bacilli</taxon>
        <taxon>Bacillales</taxon>
        <taxon>Paenibacillaceae</taxon>
        <taxon>Paenibacillus</taxon>
    </lineage>
</organism>
<dbReference type="Pfam" id="PF18719">
    <property type="entry name" value="ArlS_N"/>
    <property type="match status" value="1"/>
</dbReference>
<keyword evidence="10 18" id="KW-0418">Kinase</keyword>
<dbReference type="InterPro" id="IPR005467">
    <property type="entry name" value="His_kinase_dom"/>
</dbReference>
<evidence type="ECO:0000259" key="16">
    <source>
        <dbReference type="PROSITE" id="PS50109"/>
    </source>
</evidence>
<dbReference type="Pfam" id="PF00672">
    <property type="entry name" value="HAMP"/>
    <property type="match status" value="1"/>
</dbReference>
<dbReference type="SMART" id="SM00388">
    <property type="entry name" value="HisKA"/>
    <property type="match status" value="1"/>
</dbReference>
<dbReference type="SMART" id="SM00304">
    <property type="entry name" value="HAMP"/>
    <property type="match status" value="1"/>
</dbReference>
<dbReference type="CDD" id="cd00082">
    <property type="entry name" value="HisKA"/>
    <property type="match status" value="1"/>
</dbReference>
<dbReference type="SUPFAM" id="SSF55874">
    <property type="entry name" value="ATPase domain of HSP90 chaperone/DNA topoisomerase II/histidine kinase"/>
    <property type="match status" value="1"/>
</dbReference>
<dbReference type="GO" id="GO:0000155">
    <property type="term" value="F:phosphorelay sensor kinase activity"/>
    <property type="evidence" value="ECO:0007669"/>
    <property type="project" value="InterPro"/>
</dbReference>
<dbReference type="Gene3D" id="6.10.340.10">
    <property type="match status" value="1"/>
</dbReference>